<dbReference type="PANTHER" id="PTHR47053:SF1">
    <property type="entry name" value="MUREIN DD-ENDOPEPTIDASE MEPH-RELATED"/>
    <property type="match status" value="1"/>
</dbReference>
<feature type="signal peptide" evidence="5">
    <location>
        <begin position="1"/>
        <end position="24"/>
    </location>
</feature>
<evidence type="ECO:0000259" key="6">
    <source>
        <dbReference type="PROSITE" id="PS51935"/>
    </source>
</evidence>
<feature type="domain" description="NlpC/P60" evidence="6">
    <location>
        <begin position="107"/>
        <end position="232"/>
    </location>
</feature>
<evidence type="ECO:0000256" key="3">
    <source>
        <dbReference type="ARBA" id="ARBA00022801"/>
    </source>
</evidence>
<dbReference type="PANTHER" id="PTHR47053">
    <property type="entry name" value="MUREIN DD-ENDOPEPTIDASE MEPH-RELATED"/>
    <property type="match status" value="1"/>
</dbReference>
<dbReference type="InterPro" id="IPR051202">
    <property type="entry name" value="Peptidase_C40"/>
</dbReference>
<keyword evidence="2" id="KW-0645">Protease</keyword>
<feature type="chain" id="PRO_5043896626" evidence="5">
    <location>
        <begin position="25"/>
        <end position="241"/>
    </location>
</feature>
<gene>
    <name evidence="7" type="ORF">ABNK63_05560</name>
</gene>
<dbReference type="AlphaFoldDB" id="A0AAU7QN79"/>
<keyword evidence="3" id="KW-0378">Hydrolase</keyword>
<evidence type="ECO:0000256" key="4">
    <source>
        <dbReference type="ARBA" id="ARBA00022807"/>
    </source>
</evidence>
<dbReference type="GO" id="GO:0006508">
    <property type="term" value="P:proteolysis"/>
    <property type="evidence" value="ECO:0007669"/>
    <property type="project" value="UniProtKB-KW"/>
</dbReference>
<proteinExistence type="inferred from homology"/>
<dbReference type="EMBL" id="CP157948">
    <property type="protein sequence ID" value="XBS91104.1"/>
    <property type="molecule type" value="Genomic_DNA"/>
</dbReference>
<dbReference type="SUPFAM" id="SSF54001">
    <property type="entry name" value="Cysteine proteinases"/>
    <property type="match status" value="1"/>
</dbReference>
<evidence type="ECO:0000313" key="7">
    <source>
        <dbReference type="EMBL" id="XBS91104.1"/>
    </source>
</evidence>
<dbReference type="Pfam" id="PF00877">
    <property type="entry name" value="NLPC_P60"/>
    <property type="match status" value="1"/>
</dbReference>
<dbReference type="PROSITE" id="PS51935">
    <property type="entry name" value="NLPC_P60"/>
    <property type="match status" value="1"/>
</dbReference>
<reference evidence="7" key="1">
    <citation type="submission" date="2024-06" db="EMBL/GenBank/DDBJ databases">
        <authorList>
            <person name="Sun Y."/>
        </authorList>
    </citation>
    <scope>NUCLEOTIDE SEQUENCE</scope>
    <source>
        <strain evidence="7">IGA1.0</strain>
    </source>
</reference>
<evidence type="ECO:0000256" key="5">
    <source>
        <dbReference type="SAM" id="SignalP"/>
    </source>
</evidence>
<accession>A0AAU7QN79</accession>
<dbReference type="InterPro" id="IPR038765">
    <property type="entry name" value="Papain-like_cys_pep_sf"/>
</dbReference>
<dbReference type="InterPro" id="IPR000064">
    <property type="entry name" value="NLP_P60_dom"/>
</dbReference>
<evidence type="ECO:0000256" key="1">
    <source>
        <dbReference type="ARBA" id="ARBA00007074"/>
    </source>
</evidence>
<organism evidence="7">
    <name type="scientific">Rhodanobacter sp. IGA1.0</name>
    <dbReference type="NCBI Taxonomy" id="3158582"/>
    <lineage>
        <taxon>Bacteria</taxon>
        <taxon>Pseudomonadati</taxon>
        <taxon>Pseudomonadota</taxon>
        <taxon>Gammaproteobacteria</taxon>
        <taxon>Lysobacterales</taxon>
        <taxon>Rhodanobacteraceae</taxon>
        <taxon>Rhodanobacter</taxon>
    </lineage>
</organism>
<keyword evidence="4" id="KW-0788">Thiol protease</keyword>
<evidence type="ECO:0000256" key="2">
    <source>
        <dbReference type="ARBA" id="ARBA00022670"/>
    </source>
</evidence>
<keyword evidence="5" id="KW-0732">Signal</keyword>
<sequence>MSFKHLTAATALLSVLLVSAPLQAKSLAPLAVVAGQTATAAPAVLDDAAIARVSAPLLGQLPLFNPVAGLAQAVVPDAGAMIVEKAAVAADTSEQSDAAARVSANITDLRKSLLVVAMGLRDTRYVRGGRDPSTGFDCSGFVRYVFAHAVGMQLPRNSASQFLAGLKVKRADMQPGDLVFFRTHGKRAISHVGIYISNGRFIHSPATGKSVEISSLKEGYWAKRFAGAKRPEAMAQVADKG</sequence>
<name>A0AAU7QN79_9GAMM</name>
<protein>
    <submittedName>
        <fullName evidence="7">C40 family peptidase</fullName>
    </submittedName>
</protein>
<dbReference type="Gene3D" id="3.90.1720.10">
    <property type="entry name" value="endopeptidase domain like (from Nostoc punctiforme)"/>
    <property type="match status" value="1"/>
</dbReference>
<dbReference type="GO" id="GO:0008234">
    <property type="term" value="F:cysteine-type peptidase activity"/>
    <property type="evidence" value="ECO:0007669"/>
    <property type="project" value="UniProtKB-KW"/>
</dbReference>
<comment type="similarity">
    <text evidence="1">Belongs to the peptidase C40 family.</text>
</comment>
<dbReference type="RefSeq" id="WP_350016905.1">
    <property type="nucleotide sequence ID" value="NZ_CP157948.1"/>
</dbReference>